<feature type="domain" description="Aminoglycoside phosphotransferase" evidence="1">
    <location>
        <begin position="37"/>
        <end position="269"/>
    </location>
</feature>
<gene>
    <name evidence="2" type="ORF">L1785_11285</name>
</gene>
<dbReference type="AlphaFoldDB" id="A0AA41QEY1"/>
<organism evidence="2 3">
    <name type="scientific">Antribacter soli</name>
    <dbReference type="NCBI Taxonomy" id="2910976"/>
    <lineage>
        <taxon>Bacteria</taxon>
        <taxon>Bacillati</taxon>
        <taxon>Actinomycetota</taxon>
        <taxon>Actinomycetes</taxon>
        <taxon>Micrococcales</taxon>
        <taxon>Promicromonosporaceae</taxon>
        <taxon>Antribacter</taxon>
    </lineage>
</organism>
<proteinExistence type="predicted"/>
<evidence type="ECO:0000259" key="1">
    <source>
        <dbReference type="Pfam" id="PF01636"/>
    </source>
</evidence>
<dbReference type="Pfam" id="PF01636">
    <property type="entry name" value="APH"/>
    <property type="match status" value="1"/>
</dbReference>
<reference evidence="2" key="1">
    <citation type="submission" date="2022-01" db="EMBL/GenBank/DDBJ databases">
        <title>Antribacter sp. nov., isolated from Guizhou of China.</title>
        <authorList>
            <person name="Chengliang C."/>
            <person name="Ya Z."/>
        </authorList>
    </citation>
    <scope>NUCLEOTIDE SEQUENCE</scope>
    <source>
        <strain evidence="2">KLBMP 9083</strain>
    </source>
</reference>
<dbReference type="Proteomes" id="UP001165405">
    <property type="component" value="Unassembled WGS sequence"/>
</dbReference>
<dbReference type="InterPro" id="IPR011009">
    <property type="entry name" value="Kinase-like_dom_sf"/>
</dbReference>
<protein>
    <submittedName>
        <fullName evidence="2">Aminoglycoside phosphotransferase family protein</fullName>
    </submittedName>
</protein>
<keyword evidence="3" id="KW-1185">Reference proteome</keyword>
<sequence>MPQLHDDEVQTTPDQVRRLVAEQFPHWAHLAVTPGPAGGTDHLLYRLGDELLVRMPKIAWAAEQAVNDARWLPILAPHVPLAVPAPLTVGEPADGYPFQWSVVPWLPGEPPTADNTDQDGGARTLAAFVTALRGVDPAGGPVTDGTSRGVPLERLDDAVRRASVAAGSRLEVPLGDGRRAGAEAVTRVWDRALGAWPASGGAWIHGDLLPGNLLAHGRRLAAVIDWGGIGVGDPAADLIPAWTLFRGTARAAFRASAGLDDAWERARGWVLVEAVIALPYYWDRWPEFARASQARIAAVLQDE</sequence>
<name>A0AA41QEY1_9MICO</name>
<dbReference type="EMBL" id="JAKGSG010000033">
    <property type="protein sequence ID" value="MCF4121565.1"/>
    <property type="molecule type" value="Genomic_DNA"/>
</dbReference>
<dbReference type="Gene3D" id="3.90.1200.10">
    <property type="match status" value="1"/>
</dbReference>
<evidence type="ECO:0000313" key="3">
    <source>
        <dbReference type="Proteomes" id="UP001165405"/>
    </source>
</evidence>
<dbReference type="RefSeq" id="WP_236089364.1">
    <property type="nucleotide sequence ID" value="NZ_JAKGSG010000033.1"/>
</dbReference>
<dbReference type="CDD" id="cd05155">
    <property type="entry name" value="APH_ChoK_like_1"/>
    <property type="match status" value="1"/>
</dbReference>
<dbReference type="Gene3D" id="3.30.200.20">
    <property type="entry name" value="Phosphorylase Kinase, domain 1"/>
    <property type="match status" value="1"/>
</dbReference>
<dbReference type="InterPro" id="IPR002575">
    <property type="entry name" value="Aminoglycoside_PTrfase"/>
</dbReference>
<comment type="caution">
    <text evidence="2">The sequence shown here is derived from an EMBL/GenBank/DDBJ whole genome shotgun (WGS) entry which is preliminary data.</text>
</comment>
<dbReference type="PANTHER" id="PTHR21310:SF42">
    <property type="entry name" value="BIFUNCTIONAL AAC_APH"/>
    <property type="match status" value="1"/>
</dbReference>
<dbReference type="SUPFAM" id="SSF56112">
    <property type="entry name" value="Protein kinase-like (PK-like)"/>
    <property type="match status" value="1"/>
</dbReference>
<dbReference type="PANTHER" id="PTHR21310">
    <property type="entry name" value="AMINOGLYCOSIDE PHOSPHOTRANSFERASE-RELATED-RELATED"/>
    <property type="match status" value="1"/>
</dbReference>
<accession>A0AA41QEY1</accession>
<dbReference type="InterPro" id="IPR051678">
    <property type="entry name" value="AGP_Transferase"/>
</dbReference>
<evidence type="ECO:0000313" key="2">
    <source>
        <dbReference type="EMBL" id="MCF4121565.1"/>
    </source>
</evidence>